<comment type="caution">
    <text evidence="1">The sequence shown here is derived from an EMBL/GenBank/DDBJ whole genome shotgun (WGS) entry which is preliminary data.</text>
</comment>
<feature type="non-terminal residue" evidence="1">
    <location>
        <position position="1"/>
    </location>
</feature>
<keyword evidence="2" id="KW-1185">Reference proteome</keyword>
<organism evidence="1 2">
    <name type="scientific">Allacma fusca</name>
    <dbReference type="NCBI Taxonomy" id="39272"/>
    <lineage>
        <taxon>Eukaryota</taxon>
        <taxon>Metazoa</taxon>
        <taxon>Ecdysozoa</taxon>
        <taxon>Arthropoda</taxon>
        <taxon>Hexapoda</taxon>
        <taxon>Collembola</taxon>
        <taxon>Symphypleona</taxon>
        <taxon>Sminthuridae</taxon>
        <taxon>Allacma</taxon>
    </lineage>
</organism>
<feature type="non-terminal residue" evidence="1">
    <location>
        <position position="39"/>
    </location>
</feature>
<proteinExistence type="predicted"/>
<gene>
    <name evidence="1" type="ORF">AFUS01_LOCUS13663</name>
</gene>
<reference evidence="1" key="1">
    <citation type="submission" date="2021-06" db="EMBL/GenBank/DDBJ databases">
        <authorList>
            <person name="Hodson N. C."/>
            <person name="Mongue J. A."/>
            <person name="Jaron S. K."/>
        </authorList>
    </citation>
    <scope>NUCLEOTIDE SEQUENCE</scope>
</reference>
<evidence type="ECO:0000313" key="2">
    <source>
        <dbReference type="Proteomes" id="UP000708208"/>
    </source>
</evidence>
<dbReference type="AlphaFoldDB" id="A0A8J2KEK6"/>
<dbReference type="Proteomes" id="UP000708208">
    <property type="component" value="Unassembled WGS sequence"/>
</dbReference>
<evidence type="ECO:0000313" key="1">
    <source>
        <dbReference type="EMBL" id="CAG7724659.1"/>
    </source>
</evidence>
<dbReference type="EMBL" id="CAJVCH010112268">
    <property type="protein sequence ID" value="CAG7724659.1"/>
    <property type="molecule type" value="Genomic_DNA"/>
</dbReference>
<dbReference type="OrthoDB" id="26687at2759"/>
<name>A0A8J2KEK6_9HEXA</name>
<accession>A0A8J2KEK6</accession>
<sequence>VHGDLINFEKRRKEFEILAQLKLLQGSAKGYRLEEDPYF</sequence>
<protein>
    <submittedName>
        <fullName evidence="1">Uncharacterized protein</fullName>
    </submittedName>
</protein>